<evidence type="ECO:0000256" key="4">
    <source>
        <dbReference type="ARBA" id="ARBA00022553"/>
    </source>
</evidence>
<dbReference type="PANTHER" id="PTHR45436">
    <property type="entry name" value="SENSOR HISTIDINE KINASE YKOH"/>
    <property type="match status" value="1"/>
</dbReference>
<dbReference type="InterPro" id="IPR003661">
    <property type="entry name" value="HisK_dim/P_dom"/>
</dbReference>
<evidence type="ECO:0000256" key="3">
    <source>
        <dbReference type="ARBA" id="ARBA00012438"/>
    </source>
</evidence>
<evidence type="ECO:0000256" key="14">
    <source>
        <dbReference type="SAM" id="Phobius"/>
    </source>
</evidence>
<comment type="caution">
    <text evidence="18">The sequence shown here is derived from an EMBL/GenBank/DDBJ whole genome shotgun (WGS) entry which is preliminary data.</text>
</comment>
<dbReference type="EC" id="2.7.13.3" evidence="3"/>
<proteinExistence type="predicted"/>
<dbReference type="InterPro" id="IPR004358">
    <property type="entry name" value="Sig_transdc_His_kin-like_C"/>
</dbReference>
<feature type="transmembrane region" description="Helical" evidence="14">
    <location>
        <begin position="142"/>
        <end position="161"/>
    </location>
</feature>
<dbReference type="PRINTS" id="PR00344">
    <property type="entry name" value="BCTRLSENSOR"/>
</dbReference>
<dbReference type="Pfam" id="PF02518">
    <property type="entry name" value="HATPase_c"/>
    <property type="match status" value="1"/>
</dbReference>
<dbReference type="Gene3D" id="3.30.565.10">
    <property type="entry name" value="Histidine kinase-like ATPase, C-terminal domain"/>
    <property type="match status" value="1"/>
</dbReference>
<evidence type="ECO:0000256" key="7">
    <source>
        <dbReference type="ARBA" id="ARBA00022741"/>
    </source>
</evidence>
<keyword evidence="6 14" id="KW-0812">Transmembrane</keyword>
<dbReference type="GO" id="GO:0005524">
    <property type="term" value="F:ATP binding"/>
    <property type="evidence" value="ECO:0007669"/>
    <property type="project" value="UniProtKB-KW"/>
</dbReference>
<dbReference type="AlphaFoldDB" id="A0A934W5Z1"/>
<dbReference type="PANTHER" id="PTHR45436:SF14">
    <property type="entry name" value="SENSOR PROTEIN QSEC"/>
    <property type="match status" value="1"/>
</dbReference>
<keyword evidence="8 18" id="KW-0418">Kinase</keyword>
<dbReference type="InterPro" id="IPR036097">
    <property type="entry name" value="HisK_dim/P_sf"/>
</dbReference>
<evidence type="ECO:0000256" key="1">
    <source>
        <dbReference type="ARBA" id="ARBA00000085"/>
    </source>
</evidence>
<sequence length="444" mass="47833">MKSLRARLSIFLLAAALAAAAATGALTYRNTLSENEQLFDYQLRQTAITLRDQGFATELHALPDSEDPSSVVVQIWTANGTVLYLSHPDSALPDRATLGFSDVDANGRRWRVYSMASRGRIIQVAQPLELRRDLAANAALRSLRPLFVLAPLMALLAWLIVDRALRPVRRLAGEVKRRDALSLESLPEAGLPSEIEPLAHALNALLARLKLAFDSQRAFVADAAHELRSPLTALRLQLQLLERAADEAARRDAAARLKEGVERATRLIEQLLLAARTAPGESGHAPRQIDLAEAVRLAIAEAWPLAEARRIDIAFETGEAAGTEPGDQDAGALLISADGEALRILLRNLLDNAIRYTPEGGHVAAGLRRDGNAAVLAIDDSGPGIAPAERERVFQRFYRGDNPSQPGSGLGLAIVANIAARHGATITLSDSPLGGLRVEVRFPA</sequence>
<feature type="domain" description="HAMP" evidence="17">
    <location>
        <begin position="162"/>
        <end position="214"/>
    </location>
</feature>
<evidence type="ECO:0000256" key="10">
    <source>
        <dbReference type="ARBA" id="ARBA00022989"/>
    </source>
</evidence>
<dbReference type="GO" id="GO:0005886">
    <property type="term" value="C:plasma membrane"/>
    <property type="evidence" value="ECO:0007669"/>
    <property type="project" value="TreeGrafter"/>
</dbReference>
<dbReference type="InterPro" id="IPR005467">
    <property type="entry name" value="His_kinase_dom"/>
</dbReference>
<evidence type="ECO:0000256" key="13">
    <source>
        <dbReference type="SAM" id="Coils"/>
    </source>
</evidence>
<keyword evidence="5" id="KW-0808">Transferase</keyword>
<dbReference type="SUPFAM" id="SSF47384">
    <property type="entry name" value="Homodimeric domain of signal transducing histidine kinase"/>
    <property type="match status" value="1"/>
</dbReference>
<evidence type="ECO:0000256" key="9">
    <source>
        <dbReference type="ARBA" id="ARBA00022840"/>
    </source>
</evidence>
<accession>A0A934W5Z1</accession>
<feature type="coiled-coil region" evidence="13">
    <location>
        <begin position="231"/>
        <end position="274"/>
    </location>
</feature>
<dbReference type="Proteomes" id="UP000622890">
    <property type="component" value="Unassembled WGS sequence"/>
</dbReference>
<gene>
    <name evidence="18" type="ORF">JJB74_13170</name>
</gene>
<evidence type="ECO:0000256" key="11">
    <source>
        <dbReference type="ARBA" id="ARBA00023012"/>
    </source>
</evidence>
<keyword evidence="19" id="KW-1185">Reference proteome</keyword>
<evidence type="ECO:0000256" key="5">
    <source>
        <dbReference type="ARBA" id="ARBA00022679"/>
    </source>
</evidence>
<keyword evidence="13" id="KW-0175">Coiled coil</keyword>
<keyword evidence="12 14" id="KW-0472">Membrane</keyword>
<feature type="chain" id="PRO_5037120948" description="histidine kinase" evidence="15">
    <location>
        <begin position="22"/>
        <end position="444"/>
    </location>
</feature>
<dbReference type="PROSITE" id="PS50885">
    <property type="entry name" value="HAMP"/>
    <property type="match status" value="1"/>
</dbReference>
<keyword evidence="4" id="KW-0597">Phosphoprotein</keyword>
<reference evidence="18" key="1">
    <citation type="submission" date="2021-01" db="EMBL/GenBank/DDBJ databases">
        <title>Genome sequence of strain Noviherbaspirillum sp. DKR-6.</title>
        <authorList>
            <person name="Chaudhary D.K."/>
        </authorList>
    </citation>
    <scope>NUCLEOTIDE SEQUENCE</scope>
    <source>
        <strain evidence="18">DKR-6</strain>
    </source>
</reference>
<dbReference type="InterPro" id="IPR050428">
    <property type="entry name" value="TCS_sensor_his_kinase"/>
</dbReference>
<evidence type="ECO:0000313" key="19">
    <source>
        <dbReference type="Proteomes" id="UP000622890"/>
    </source>
</evidence>
<dbReference type="SMART" id="SM00387">
    <property type="entry name" value="HATPase_c"/>
    <property type="match status" value="1"/>
</dbReference>
<evidence type="ECO:0000313" key="18">
    <source>
        <dbReference type="EMBL" id="MBK4735567.1"/>
    </source>
</evidence>
<evidence type="ECO:0000256" key="2">
    <source>
        <dbReference type="ARBA" id="ARBA00004141"/>
    </source>
</evidence>
<name>A0A934W5Z1_9BURK</name>
<keyword evidence="10 14" id="KW-1133">Transmembrane helix</keyword>
<evidence type="ECO:0000259" key="17">
    <source>
        <dbReference type="PROSITE" id="PS50885"/>
    </source>
</evidence>
<dbReference type="Gene3D" id="1.10.287.130">
    <property type="match status" value="1"/>
</dbReference>
<evidence type="ECO:0000256" key="15">
    <source>
        <dbReference type="SAM" id="SignalP"/>
    </source>
</evidence>
<dbReference type="RefSeq" id="WP_200592352.1">
    <property type="nucleotide sequence ID" value="NZ_JAEPBG010000005.1"/>
</dbReference>
<dbReference type="InterPro" id="IPR003660">
    <property type="entry name" value="HAMP_dom"/>
</dbReference>
<dbReference type="InterPro" id="IPR036890">
    <property type="entry name" value="HATPase_C_sf"/>
</dbReference>
<dbReference type="PROSITE" id="PS50109">
    <property type="entry name" value="HIS_KIN"/>
    <property type="match status" value="1"/>
</dbReference>
<dbReference type="Pfam" id="PF00512">
    <property type="entry name" value="HisKA"/>
    <property type="match status" value="1"/>
</dbReference>
<dbReference type="Pfam" id="PF08521">
    <property type="entry name" value="2CSK_N"/>
    <property type="match status" value="1"/>
</dbReference>
<evidence type="ECO:0000259" key="16">
    <source>
        <dbReference type="PROSITE" id="PS50109"/>
    </source>
</evidence>
<organism evidence="18 19">
    <name type="scientific">Noviherbaspirillum pedocola</name>
    <dbReference type="NCBI Taxonomy" id="2801341"/>
    <lineage>
        <taxon>Bacteria</taxon>
        <taxon>Pseudomonadati</taxon>
        <taxon>Pseudomonadota</taxon>
        <taxon>Betaproteobacteria</taxon>
        <taxon>Burkholderiales</taxon>
        <taxon>Oxalobacteraceae</taxon>
        <taxon>Noviherbaspirillum</taxon>
    </lineage>
</organism>
<keyword evidence="9" id="KW-0067">ATP-binding</keyword>
<dbReference type="GO" id="GO:0000155">
    <property type="term" value="F:phosphorelay sensor kinase activity"/>
    <property type="evidence" value="ECO:0007669"/>
    <property type="project" value="InterPro"/>
</dbReference>
<evidence type="ECO:0000256" key="6">
    <source>
        <dbReference type="ARBA" id="ARBA00022692"/>
    </source>
</evidence>
<feature type="signal peptide" evidence="15">
    <location>
        <begin position="1"/>
        <end position="21"/>
    </location>
</feature>
<dbReference type="InterPro" id="IPR013727">
    <property type="entry name" value="2CSK_N"/>
</dbReference>
<evidence type="ECO:0000256" key="12">
    <source>
        <dbReference type="ARBA" id="ARBA00023136"/>
    </source>
</evidence>
<keyword evidence="11" id="KW-0902">Two-component regulatory system</keyword>
<dbReference type="EMBL" id="JAEPBG010000005">
    <property type="protein sequence ID" value="MBK4735567.1"/>
    <property type="molecule type" value="Genomic_DNA"/>
</dbReference>
<dbReference type="InterPro" id="IPR003594">
    <property type="entry name" value="HATPase_dom"/>
</dbReference>
<dbReference type="CDD" id="cd00075">
    <property type="entry name" value="HATPase"/>
    <property type="match status" value="1"/>
</dbReference>
<comment type="catalytic activity">
    <reaction evidence="1">
        <text>ATP + protein L-histidine = ADP + protein N-phospho-L-histidine.</text>
        <dbReference type="EC" id="2.7.13.3"/>
    </reaction>
</comment>
<keyword evidence="15" id="KW-0732">Signal</keyword>
<keyword evidence="7" id="KW-0547">Nucleotide-binding</keyword>
<evidence type="ECO:0000256" key="8">
    <source>
        <dbReference type="ARBA" id="ARBA00022777"/>
    </source>
</evidence>
<feature type="domain" description="Histidine kinase" evidence="16">
    <location>
        <begin position="222"/>
        <end position="444"/>
    </location>
</feature>
<dbReference type="SUPFAM" id="SSF55874">
    <property type="entry name" value="ATPase domain of HSP90 chaperone/DNA topoisomerase II/histidine kinase"/>
    <property type="match status" value="1"/>
</dbReference>
<protein>
    <recommendedName>
        <fullName evidence="3">histidine kinase</fullName>
        <ecNumber evidence="3">2.7.13.3</ecNumber>
    </recommendedName>
</protein>
<comment type="subcellular location">
    <subcellularLocation>
        <location evidence="2">Membrane</location>
        <topology evidence="2">Multi-pass membrane protein</topology>
    </subcellularLocation>
</comment>
<dbReference type="SMART" id="SM00388">
    <property type="entry name" value="HisKA"/>
    <property type="match status" value="1"/>
</dbReference>